<keyword evidence="3" id="KW-1185">Reference proteome</keyword>
<dbReference type="Proteomes" id="UP000595140">
    <property type="component" value="Unassembled WGS sequence"/>
</dbReference>
<gene>
    <name evidence="2" type="ORF">CCAM_LOCUS31123</name>
</gene>
<proteinExistence type="predicted"/>
<feature type="region of interest" description="Disordered" evidence="1">
    <location>
        <begin position="31"/>
        <end position="61"/>
    </location>
</feature>
<evidence type="ECO:0000313" key="2">
    <source>
        <dbReference type="EMBL" id="VFQ89347.1"/>
    </source>
</evidence>
<evidence type="ECO:0000256" key="1">
    <source>
        <dbReference type="SAM" id="MobiDB-lite"/>
    </source>
</evidence>
<feature type="compositionally biased region" description="Basic and acidic residues" evidence="1">
    <location>
        <begin position="31"/>
        <end position="41"/>
    </location>
</feature>
<accession>A0A484MLI6</accession>
<organism evidence="2 3">
    <name type="scientific">Cuscuta campestris</name>
    <dbReference type="NCBI Taxonomy" id="132261"/>
    <lineage>
        <taxon>Eukaryota</taxon>
        <taxon>Viridiplantae</taxon>
        <taxon>Streptophyta</taxon>
        <taxon>Embryophyta</taxon>
        <taxon>Tracheophyta</taxon>
        <taxon>Spermatophyta</taxon>
        <taxon>Magnoliopsida</taxon>
        <taxon>eudicotyledons</taxon>
        <taxon>Gunneridae</taxon>
        <taxon>Pentapetalae</taxon>
        <taxon>asterids</taxon>
        <taxon>lamiids</taxon>
        <taxon>Solanales</taxon>
        <taxon>Convolvulaceae</taxon>
        <taxon>Cuscuteae</taxon>
        <taxon>Cuscuta</taxon>
        <taxon>Cuscuta subgen. Grammica</taxon>
        <taxon>Cuscuta sect. Cleistogrammica</taxon>
    </lineage>
</organism>
<dbReference type="EMBL" id="OOIL02003813">
    <property type="protein sequence ID" value="VFQ89347.1"/>
    <property type="molecule type" value="Genomic_DNA"/>
</dbReference>
<evidence type="ECO:0000313" key="3">
    <source>
        <dbReference type="Proteomes" id="UP000595140"/>
    </source>
</evidence>
<dbReference type="AlphaFoldDB" id="A0A484MLI6"/>
<protein>
    <submittedName>
        <fullName evidence="2">Uncharacterized protein</fullName>
    </submittedName>
</protein>
<feature type="compositionally biased region" description="Basic and acidic residues" evidence="1">
    <location>
        <begin position="52"/>
        <end position="61"/>
    </location>
</feature>
<reference evidence="2 3" key="1">
    <citation type="submission" date="2018-04" db="EMBL/GenBank/DDBJ databases">
        <authorList>
            <person name="Vogel A."/>
        </authorList>
    </citation>
    <scope>NUCLEOTIDE SEQUENCE [LARGE SCALE GENOMIC DNA]</scope>
</reference>
<sequence length="129" mass="14967">MRRVITQRVEYDWCPTKCGKCHKLGHSGEACRNKQGKEAGSKSKTMVWRPKKNTEDRDKEIAQPTEREAGILKEYSIIQKATPRYEEEFQTVDKKKSAKRGIVYEEQFVGGINNIFHDALYEGHYPFLA</sequence>
<name>A0A484MLI6_9ASTE</name>